<dbReference type="SUPFAM" id="SSF53300">
    <property type="entry name" value="vWA-like"/>
    <property type="match status" value="1"/>
</dbReference>
<comment type="caution">
    <text evidence="2">The sequence shown here is derived from an EMBL/GenBank/DDBJ whole genome shotgun (WGS) entry which is preliminary data.</text>
</comment>
<accession>I0WJQ0</accession>
<dbReference type="InterPro" id="IPR002881">
    <property type="entry name" value="DUF58"/>
</dbReference>
<evidence type="ECO:0000313" key="2">
    <source>
        <dbReference type="EMBL" id="EID76616.1"/>
    </source>
</evidence>
<gene>
    <name evidence="2" type="ORF">W5A_01295</name>
</gene>
<dbReference type="PANTHER" id="PTHR33608:SF6">
    <property type="entry name" value="BLL2464 PROTEIN"/>
    <property type="match status" value="1"/>
</dbReference>
<dbReference type="CDD" id="cd00198">
    <property type="entry name" value="vWFA"/>
    <property type="match status" value="1"/>
</dbReference>
<dbReference type="PATRIC" id="fig|946077.3.peg.265"/>
<dbReference type="Proteomes" id="UP000005938">
    <property type="component" value="Unassembled WGS sequence"/>
</dbReference>
<dbReference type="STRING" id="946077.W5A_01295"/>
<evidence type="ECO:0000259" key="1">
    <source>
        <dbReference type="Pfam" id="PF01882"/>
    </source>
</evidence>
<feature type="domain" description="DUF58" evidence="1">
    <location>
        <begin position="42"/>
        <end position="251"/>
    </location>
</feature>
<evidence type="ECO:0000313" key="3">
    <source>
        <dbReference type="Proteomes" id="UP000005938"/>
    </source>
</evidence>
<dbReference type="EMBL" id="AJJU01000002">
    <property type="protein sequence ID" value="EID76616.1"/>
    <property type="molecule type" value="Genomic_DNA"/>
</dbReference>
<dbReference type="eggNOG" id="COG1721">
    <property type="taxonomic scope" value="Bacteria"/>
</dbReference>
<dbReference type="InterPro" id="IPR036465">
    <property type="entry name" value="vWFA_dom_sf"/>
</dbReference>
<reference evidence="2 3" key="1">
    <citation type="journal article" date="2012" name="J. Bacteriol.">
        <title>Genome Sequence of the Halotolerant Bacterium Imtechella halotolerans K1T.</title>
        <authorList>
            <person name="Kumar S."/>
            <person name="Vikram S."/>
            <person name="Subramanian S."/>
            <person name="Raghava G.P."/>
            <person name="Pinnaka A.K."/>
        </authorList>
    </citation>
    <scope>NUCLEOTIDE SEQUENCE [LARGE SCALE GENOMIC DNA]</scope>
    <source>
        <strain evidence="2 3">K1</strain>
    </source>
</reference>
<dbReference type="Pfam" id="PF01882">
    <property type="entry name" value="DUF58"/>
    <property type="match status" value="1"/>
</dbReference>
<organism evidence="2 3">
    <name type="scientific">Imtechella halotolerans K1</name>
    <dbReference type="NCBI Taxonomy" id="946077"/>
    <lineage>
        <taxon>Bacteria</taxon>
        <taxon>Pseudomonadati</taxon>
        <taxon>Bacteroidota</taxon>
        <taxon>Flavobacteriia</taxon>
        <taxon>Flavobacteriales</taxon>
        <taxon>Flavobacteriaceae</taxon>
        <taxon>Imtechella</taxon>
    </lineage>
</organism>
<dbReference type="Gene3D" id="3.40.50.410">
    <property type="entry name" value="von Willebrand factor, type A domain"/>
    <property type="match status" value="1"/>
</dbReference>
<dbReference type="RefSeq" id="WP_008236596.1">
    <property type="nucleotide sequence ID" value="NZ_AJJU01000002.1"/>
</dbReference>
<proteinExistence type="predicted"/>
<name>I0WJQ0_9FLAO</name>
<dbReference type="AlphaFoldDB" id="I0WJQ0"/>
<protein>
    <recommendedName>
        <fullName evidence="1">DUF58 domain-containing protein</fullName>
    </recommendedName>
</protein>
<dbReference type="OrthoDB" id="9776116at2"/>
<dbReference type="PANTHER" id="PTHR33608">
    <property type="entry name" value="BLL2464 PROTEIN"/>
    <property type="match status" value="1"/>
</dbReference>
<keyword evidence="3" id="KW-1185">Reference proteome</keyword>
<sequence>MDTKELLKKVRKIEIKTRRLSDHIFGGEYHSAFKGKGMTFSEVRQYQFGDDVRSIDWNVTARYNEPFVKVFEEERELTLMLIVDVSGSELFGTQNQFKNEVIVEIAATLAFSALQNNDKIGLILFSETVELFIPPKKGKSHVLRIIRELIEFTPKSRKTNIAEALKFLSSVMKKKAITFILSDFIDEGYERTLKIAARKHDVTGIRIYDKREESIPNIGLVQMEDIETGELLLVNTQSAKVRKNYASYYQERVAEFETVFSKSGAGALSCRLDESYVKKLLGYFKRRG</sequence>